<reference evidence="2 3" key="1">
    <citation type="submission" date="2020-10" db="EMBL/GenBank/DDBJ databases">
        <title>The Coptis chinensis genome and diversification of protoberbering-type alkaloids.</title>
        <authorList>
            <person name="Wang B."/>
            <person name="Shu S."/>
            <person name="Song C."/>
            <person name="Liu Y."/>
        </authorList>
    </citation>
    <scope>NUCLEOTIDE SEQUENCE [LARGE SCALE GENOMIC DNA]</scope>
    <source>
        <strain evidence="2">HL-2020</strain>
        <tissue evidence="2">Leaf</tissue>
    </source>
</reference>
<evidence type="ECO:0000313" key="2">
    <source>
        <dbReference type="EMBL" id="KAF9597193.1"/>
    </source>
</evidence>
<comment type="caution">
    <text evidence="2">The sequence shown here is derived from an EMBL/GenBank/DDBJ whole genome shotgun (WGS) entry which is preliminary data.</text>
</comment>
<protein>
    <submittedName>
        <fullName evidence="2">Uncharacterized protein</fullName>
    </submittedName>
</protein>
<dbReference type="AlphaFoldDB" id="A0A835HHY4"/>
<dbReference type="OrthoDB" id="784654at2759"/>
<accession>A0A835HHY4</accession>
<evidence type="ECO:0000256" key="1">
    <source>
        <dbReference type="SAM" id="MobiDB-lite"/>
    </source>
</evidence>
<dbReference type="PANTHER" id="PTHR33431">
    <property type="entry name" value="ENABLED-LIKE PROTEIN (DUF1635)"/>
    <property type="match status" value="1"/>
</dbReference>
<dbReference type="EMBL" id="JADFTS010000007">
    <property type="protein sequence ID" value="KAF9597193.1"/>
    <property type="molecule type" value="Genomic_DNA"/>
</dbReference>
<dbReference type="Proteomes" id="UP000631114">
    <property type="component" value="Unassembled WGS sequence"/>
</dbReference>
<proteinExistence type="predicted"/>
<keyword evidence="3" id="KW-1185">Reference proteome</keyword>
<dbReference type="InterPro" id="IPR012862">
    <property type="entry name" value="DUF1635"/>
</dbReference>
<gene>
    <name evidence="2" type="ORF">IFM89_016334</name>
</gene>
<dbReference type="PANTHER" id="PTHR33431:SF3">
    <property type="entry name" value="ENABLED-LIKE PROTEIN (DUF1635)"/>
    <property type="match status" value="1"/>
</dbReference>
<dbReference type="Pfam" id="PF07795">
    <property type="entry name" value="DUF1635"/>
    <property type="match status" value="1"/>
</dbReference>
<name>A0A835HHY4_9MAGN</name>
<sequence>MEYPRSSLIDWPYNYQGKSVEELRHCLFCTTLELETTILAAQEEIKRREDQVIHLKELLNKTITERDEAKDKCQSLLMDKVILFQQLQLQNQTTPLSGVSSIDEGTRRGGDSNAGLSSSDCGESIVSSPVLDPFASPSMAHLIPEKPLPEKGKLLQAVMKAGPLLQTLLLAGPLPQWRHPPPPLDSFDIPPGFTKATTIICGWECASQVLNPRVFLLKPKVLNQSSTPTWLRV</sequence>
<evidence type="ECO:0000313" key="3">
    <source>
        <dbReference type="Proteomes" id="UP000631114"/>
    </source>
</evidence>
<feature type="region of interest" description="Disordered" evidence="1">
    <location>
        <begin position="95"/>
        <end position="121"/>
    </location>
</feature>
<organism evidence="2 3">
    <name type="scientific">Coptis chinensis</name>
    <dbReference type="NCBI Taxonomy" id="261450"/>
    <lineage>
        <taxon>Eukaryota</taxon>
        <taxon>Viridiplantae</taxon>
        <taxon>Streptophyta</taxon>
        <taxon>Embryophyta</taxon>
        <taxon>Tracheophyta</taxon>
        <taxon>Spermatophyta</taxon>
        <taxon>Magnoliopsida</taxon>
        <taxon>Ranunculales</taxon>
        <taxon>Ranunculaceae</taxon>
        <taxon>Coptidoideae</taxon>
        <taxon>Coptis</taxon>
    </lineage>
</organism>